<feature type="region of interest" description="Disordered" evidence="1">
    <location>
        <begin position="1"/>
        <end position="38"/>
    </location>
</feature>
<feature type="compositionally biased region" description="Low complexity" evidence="1">
    <location>
        <begin position="1"/>
        <end position="14"/>
    </location>
</feature>
<proteinExistence type="predicted"/>
<dbReference type="InterPro" id="IPR036445">
    <property type="entry name" value="GPCR_2_extracell_dom_sf"/>
</dbReference>
<sequence length="121" mass="13248">MGSTTTSTTLRTTTWLPGRSTTPSVSGRRNRSTSTPSPAVEVLDDITTHLPSAPSQIPAVEESCEAVEAREIMWFKTRQGQMAKQPCPTGTIGKSEYQLIYAWLLERGIPKDQISVTVLLL</sequence>
<feature type="compositionally biased region" description="Polar residues" evidence="1">
    <location>
        <begin position="19"/>
        <end position="37"/>
    </location>
</feature>
<evidence type="ECO:0000313" key="3">
    <source>
        <dbReference type="Proteomes" id="UP000700334"/>
    </source>
</evidence>
<evidence type="ECO:0000313" key="2">
    <source>
        <dbReference type="EMBL" id="KAG8504947.1"/>
    </source>
</evidence>
<feature type="non-terminal residue" evidence="2">
    <location>
        <position position="121"/>
    </location>
</feature>
<comment type="caution">
    <text evidence="2">The sequence shown here is derived from an EMBL/GenBank/DDBJ whole genome shotgun (WGS) entry which is preliminary data.</text>
</comment>
<dbReference type="EMBL" id="JAGFMF010012279">
    <property type="protein sequence ID" value="KAG8504947.1"/>
    <property type="molecule type" value="Genomic_DNA"/>
</dbReference>
<organism evidence="2 3">
    <name type="scientific">Galemys pyrenaicus</name>
    <name type="common">Iberian desman</name>
    <name type="synonym">Pyrenean desman</name>
    <dbReference type="NCBI Taxonomy" id="202257"/>
    <lineage>
        <taxon>Eukaryota</taxon>
        <taxon>Metazoa</taxon>
        <taxon>Chordata</taxon>
        <taxon>Craniata</taxon>
        <taxon>Vertebrata</taxon>
        <taxon>Euteleostomi</taxon>
        <taxon>Mammalia</taxon>
        <taxon>Eutheria</taxon>
        <taxon>Laurasiatheria</taxon>
        <taxon>Eulipotyphla</taxon>
        <taxon>Talpidae</taxon>
        <taxon>Galemys</taxon>
    </lineage>
</organism>
<name>A0A8J5ZP20_GALPY</name>
<dbReference type="Gene3D" id="4.10.1240.10">
    <property type="entry name" value="GPCR, family 2, extracellular hormone receptor domain"/>
    <property type="match status" value="1"/>
</dbReference>
<evidence type="ECO:0000256" key="1">
    <source>
        <dbReference type="SAM" id="MobiDB-lite"/>
    </source>
</evidence>
<dbReference type="OrthoDB" id="1100386at2759"/>
<dbReference type="GO" id="GO:0016020">
    <property type="term" value="C:membrane"/>
    <property type="evidence" value="ECO:0007669"/>
    <property type="project" value="InterPro"/>
</dbReference>
<keyword evidence="2" id="KW-0675">Receptor</keyword>
<dbReference type="Proteomes" id="UP000700334">
    <property type="component" value="Unassembled WGS sequence"/>
</dbReference>
<keyword evidence="3" id="KW-1185">Reference proteome</keyword>
<protein>
    <submittedName>
        <fullName evidence="2">Adhesion G protein-coupled receptor L3</fullName>
    </submittedName>
</protein>
<dbReference type="GO" id="GO:0004930">
    <property type="term" value="F:G protein-coupled receptor activity"/>
    <property type="evidence" value="ECO:0007669"/>
    <property type="project" value="InterPro"/>
</dbReference>
<dbReference type="AlphaFoldDB" id="A0A8J5ZP20"/>
<reference evidence="2" key="1">
    <citation type="journal article" date="2021" name="Evol. Appl.">
        <title>The genome of the Pyrenean desman and the effects of bottlenecks and inbreeding on the genomic landscape of an endangered species.</title>
        <authorList>
            <person name="Escoda L."/>
            <person name="Castresana J."/>
        </authorList>
    </citation>
    <scope>NUCLEOTIDE SEQUENCE</scope>
    <source>
        <strain evidence="2">IBE-C5619</strain>
    </source>
</reference>
<accession>A0A8J5ZP20</accession>
<gene>
    <name evidence="2" type="ORF">J0S82_017532</name>
</gene>